<dbReference type="GO" id="GO:0003677">
    <property type="term" value="F:DNA binding"/>
    <property type="evidence" value="ECO:0007669"/>
    <property type="project" value="UniProtKB-KW"/>
</dbReference>
<dbReference type="PROSITE" id="PS50987">
    <property type="entry name" value="HTH_ARSR_2"/>
    <property type="match status" value="1"/>
</dbReference>
<dbReference type="AlphaFoldDB" id="A0A4Q5N0W4"/>
<evidence type="ECO:0000313" key="5">
    <source>
        <dbReference type="EMBL" id="RYV49651.1"/>
    </source>
</evidence>
<dbReference type="PRINTS" id="PR00778">
    <property type="entry name" value="HTHARSR"/>
</dbReference>
<dbReference type="InterPro" id="IPR011991">
    <property type="entry name" value="ArsR-like_HTH"/>
</dbReference>
<dbReference type="EMBL" id="SDWW01000060">
    <property type="protein sequence ID" value="RYV49651.1"/>
    <property type="molecule type" value="Genomic_DNA"/>
</dbReference>
<dbReference type="Proteomes" id="UP000293764">
    <property type="component" value="Unassembled WGS sequence"/>
</dbReference>
<comment type="caution">
    <text evidence="5">The sequence shown here is derived from an EMBL/GenBank/DDBJ whole genome shotgun (WGS) entry which is preliminary data.</text>
</comment>
<sequence length="111" mass="12031">MSSVKSMCCSPVLAGALTAPESQELALALKVLADPVRLRLLGLIRSTPGGRALTRDLVESLDVTQPTISHHLGVLFDAGFVEREREGRETWYSIEPDSFTTICQLLDPHAG</sequence>
<dbReference type="GO" id="GO:0003700">
    <property type="term" value="F:DNA-binding transcription factor activity"/>
    <property type="evidence" value="ECO:0007669"/>
    <property type="project" value="InterPro"/>
</dbReference>
<dbReference type="SMART" id="SM00418">
    <property type="entry name" value="HTH_ARSR"/>
    <property type="match status" value="1"/>
</dbReference>
<dbReference type="CDD" id="cd00090">
    <property type="entry name" value="HTH_ARSR"/>
    <property type="match status" value="1"/>
</dbReference>
<protein>
    <submittedName>
        <fullName evidence="5">ArsR family transcriptional regulator</fullName>
    </submittedName>
</protein>
<dbReference type="NCBIfam" id="NF033788">
    <property type="entry name" value="HTH_metalloreg"/>
    <property type="match status" value="1"/>
</dbReference>
<dbReference type="InterPro" id="IPR036388">
    <property type="entry name" value="WH-like_DNA-bd_sf"/>
</dbReference>
<keyword evidence="6" id="KW-1185">Reference proteome</keyword>
<keyword evidence="1" id="KW-0805">Transcription regulation</keyword>
<dbReference type="InterPro" id="IPR051081">
    <property type="entry name" value="HTH_MetalResp_TranReg"/>
</dbReference>
<evidence type="ECO:0000256" key="1">
    <source>
        <dbReference type="ARBA" id="ARBA00023015"/>
    </source>
</evidence>
<organism evidence="5 6">
    <name type="scientific">Pengzhenrongella frigida</name>
    <dbReference type="NCBI Taxonomy" id="1259133"/>
    <lineage>
        <taxon>Bacteria</taxon>
        <taxon>Bacillati</taxon>
        <taxon>Actinomycetota</taxon>
        <taxon>Actinomycetes</taxon>
        <taxon>Micrococcales</taxon>
        <taxon>Pengzhenrongella</taxon>
    </lineage>
</organism>
<gene>
    <name evidence="5" type="ORF">EUA98_17740</name>
</gene>
<dbReference type="Gene3D" id="1.10.10.10">
    <property type="entry name" value="Winged helix-like DNA-binding domain superfamily/Winged helix DNA-binding domain"/>
    <property type="match status" value="1"/>
</dbReference>
<dbReference type="InterPro" id="IPR036390">
    <property type="entry name" value="WH_DNA-bd_sf"/>
</dbReference>
<evidence type="ECO:0000256" key="3">
    <source>
        <dbReference type="ARBA" id="ARBA00023163"/>
    </source>
</evidence>
<dbReference type="Pfam" id="PF12840">
    <property type="entry name" value="HTH_20"/>
    <property type="match status" value="1"/>
</dbReference>
<name>A0A4Q5N0W4_9MICO</name>
<proteinExistence type="predicted"/>
<dbReference type="InterPro" id="IPR001845">
    <property type="entry name" value="HTH_ArsR_DNA-bd_dom"/>
</dbReference>
<keyword evidence="3" id="KW-0804">Transcription</keyword>
<evidence type="ECO:0000313" key="6">
    <source>
        <dbReference type="Proteomes" id="UP000293764"/>
    </source>
</evidence>
<keyword evidence="2" id="KW-0238">DNA-binding</keyword>
<evidence type="ECO:0000256" key="2">
    <source>
        <dbReference type="ARBA" id="ARBA00023125"/>
    </source>
</evidence>
<dbReference type="PANTHER" id="PTHR33154:SF18">
    <property type="entry name" value="ARSENICAL RESISTANCE OPERON REPRESSOR"/>
    <property type="match status" value="1"/>
</dbReference>
<evidence type="ECO:0000259" key="4">
    <source>
        <dbReference type="PROSITE" id="PS50987"/>
    </source>
</evidence>
<dbReference type="OrthoDB" id="9798835at2"/>
<accession>A0A4Q5N0W4</accession>
<reference evidence="5 6" key="1">
    <citation type="submission" date="2019-01" db="EMBL/GenBank/DDBJ databases">
        <title>Novel species of Cellulomonas.</title>
        <authorList>
            <person name="Liu Q."/>
            <person name="Xin Y.-H."/>
        </authorList>
    </citation>
    <scope>NUCLEOTIDE SEQUENCE [LARGE SCALE GENOMIC DNA]</scope>
    <source>
        <strain evidence="5 6">HLT2-17</strain>
    </source>
</reference>
<feature type="domain" description="HTH arsR-type" evidence="4">
    <location>
        <begin position="17"/>
        <end position="111"/>
    </location>
</feature>
<dbReference type="PANTHER" id="PTHR33154">
    <property type="entry name" value="TRANSCRIPTIONAL REGULATOR, ARSR FAMILY"/>
    <property type="match status" value="1"/>
</dbReference>
<dbReference type="SUPFAM" id="SSF46785">
    <property type="entry name" value="Winged helix' DNA-binding domain"/>
    <property type="match status" value="1"/>
</dbReference>